<feature type="chain" id="PRO_5016744737" evidence="1">
    <location>
        <begin position="25"/>
        <end position="147"/>
    </location>
</feature>
<sequence>MQFTSTFTALAFAVVAGTFSQVTASPIEAGIVTTEEFLHWLDTTDANITYVGTPLDRNAPRAAEDVMVTYCSSRTQNVCGGRCTVYNGGSACLNAPGTKCLAATANVGFCDRSGCGGSCNQLSTCGTRLDNGFCYTPGTASIIVPSS</sequence>
<evidence type="ECO:0000313" key="3">
    <source>
        <dbReference type="Proteomes" id="UP000256964"/>
    </source>
</evidence>
<reference evidence="2 3" key="1">
    <citation type="journal article" date="2018" name="Biotechnol. Biofuels">
        <title>Integrative visual omics of the white-rot fungus Polyporus brumalis exposes the biotechnological potential of its oxidative enzymes for delignifying raw plant biomass.</title>
        <authorList>
            <person name="Miyauchi S."/>
            <person name="Rancon A."/>
            <person name="Drula E."/>
            <person name="Hage H."/>
            <person name="Chaduli D."/>
            <person name="Favel A."/>
            <person name="Grisel S."/>
            <person name="Henrissat B."/>
            <person name="Herpoel-Gimbert I."/>
            <person name="Ruiz-Duenas F.J."/>
            <person name="Chevret D."/>
            <person name="Hainaut M."/>
            <person name="Lin J."/>
            <person name="Wang M."/>
            <person name="Pangilinan J."/>
            <person name="Lipzen A."/>
            <person name="Lesage-Meessen L."/>
            <person name="Navarro D."/>
            <person name="Riley R."/>
            <person name="Grigoriev I.V."/>
            <person name="Zhou S."/>
            <person name="Raouche S."/>
            <person name="Rosso M.N."/>
        </authorList>
    </citation>
    <scope>NUCLEOTIDE SEQUENCE [LARGE SCALE GENOMIC DNA]</scope>
    <source>
        <strain evidence="2 3">BRFM 1820</strain>
    </source>
</reference>
<accession>A0A371DN77</accession>
<dbReference type="EMBL" id="KZ857385">
    <property type="protein sequence ID" value="RDX53990.1"/>
    <property type="molecule type" value="Genomic_DNA"/>
</dbReference>
<evidence type="ECO:0000256" key="1">
    <source>
        <dbReference type="SAM" id="SignalP"/>
    </source>
</evidence>
<dbReference type="OrthoDB" id="2985022at2759"/>
<keyword evidence="3" id="KW-1185">Reference proteome</keyword>
<dbReference type="AlphaFoldDB" id="A0A371DN77"/>
<proteinExistence type="predicted"/>
<evidence type="ECO:0000313" key="2">
    <source>
        <dbReference type="EMBL" id="RDX53990.1"/>
    </source>
</evidence>
<dbReference type="Proteomes" id="UP000256964">
    <property type="component" value="Unassembled WGS sequence"/>
</dbReference>
<feature type="signal peptide" evidence="1">
    <location>
        <begin position="1"/>
        <end position="24"/>
    </location>
</feature>
<name>A0A371DN77_9APHY</name>
<organism evidence="2 3">
    <name type="scientific">Lentinus brumalis</name>
    <dbReference type="NCBI Taxonomy" id="2498619"/>
    <lineage>
        <taxon>Eukaryota</taxon>
        <taxon>Fungi</taxon>
        <taxon>Dikarya</taxon>
        <taxon>Basidiomycota</taxon>
        <taxon>Agaricomycotina</taxon>
        <taxon>Agaricomycetes</taxon>
        <taxon>Polyporales</taxon>
        <taxon>Polyporaceae</taxon>
        <taxon>Lentinus</taxon>
    </lineage>
</organism>
<keyword evidence="1" id="KW-0732">Signal</keyword>
<gene>
    <name evidence="2" type="ORF">OH76DRAFT_1054986</name>
</gene>
<protein>
    <submittedName>
        <fullName evidence="2">Uncharacterized protein</fullName>
    </submittedName>
</protein>